<organism evidence="3 4">
    <name type="scientific">Methylobacter tundripaludum</name>
    <dbReference type="NCBI Taxonomy" id="173365"/>
    <lineage>
        <taxon>Bacteria</taxon>
        <taxon>Pseudomonadati</taxon>
        <taxon>Pseudomonadota</taxon>
        <taxon>Gammaproteobacteria</taxon>
        <taxon>Methylococcales</taxon>
        <taxon>Methylococcaceae</taxon>
        <taxon>Methylobacter</taxon>
    </lineage>
</organism>
<evidence type="ECO:0000259" key="2">
    <source>
        <dbReference type="SMART" id="SM00460"/>
    </source>
</evidence>
<dbReference type="InterPro" id="IPR025403">
    <property type="entry name" value="TgpA-like_C"/>
</dbReference>
<feature type="transmembrane region" description="Helical" evidence="1">
    <location>
        <begin position="160"/>
        <end position="179"/>
    </location>
</feature>
<dbReference type="Pfam" id="PF13559">
    <property type="entry name" value="DUF4129"/>
    <property type="match status" value="1"/>
</dbReference>
<dbReference type="PANTHER" id="PTHR42736">
    <property type="entry name" value="PROTEIN-GLUTAMINE GAMMA-GLUTAMYLTRANSFERASE"/>
    <property type="match status" value="1"/>
</dbReference>
<feature type="transmembrane region" description="Helical" evidence="1">
    <location>
        <begin position="105"/>
        <end position="123"/>
    </location>
</feature>
<keyword evidence="4" id="KW-1185">Reference proteome</keyword>
<feature type="transmembrane region" description="Helical" evidence="1">
    <location>
        <begin position="7"/>
        <end position="24"/>
    </location>
</feature>
<keyword evidence="1" id="KW-0472">Membrane</keyword>
<evidence type="ECO:0000313" key="4">
    <source>
        <dbReference type="Proteomes" id="UP000238071"/>
    </source>
</evidence>
<dbReference type="Proteomes" id="UP000238071">
    <property type="component" value="Unassembled WGS sequence"/>
</dbReference>
<sequence>MMMKTELDKNVLIFLLSAIGLIVFPHVYHIPTAVFGFFCLLLAWRFAGVWKPNLLPETAVIFLLAACGIALLYSLHQGIFGRDAGTNLFITALGLKLLEIKKERDLYLVSYLAFIVAASQFLYEQSILMAAYILLVCCLLLATLVAINSCKAQTPASLKTALIITLQAIPIAVALFILFPRLEAPRWMLFNEPRQTRSGLSDTMEPGSISNLVKSYELVFRVKFAGAIPPPEQRYWRGPVLSYTDGKRWTPAAFLKPLKSPAVTGAPYQYTMLMEPQDKNWIFALDMPKGFSPPLSLNAGYQLITSDSPGKRAEYQVTSYTDYNTGPINPGEYRTATQLPGEPSDRIKQLVSRLHGFDSPPDDFIKQLLNHFRAEDFHYTLTPPVIEENPIESFLFKTRYGFCSHYASAFVYLMRVAHIPARVVTGYQGGELNPVGDFLEIRQADAHAWAEVWLENRGWVRVDPTAAIAPERIEPEINVTRQTAYGIATADKYLPLPAYNWLKHTRQLWTSVDYNWQRWVINYDNKSQSGFLSSFGINDLKAMIYWMIAVIGSITAVLCWFLLYQKPKTADKVLLIYSRFCNKLAKHGLVKNPGEGAKDFAERAKIKLPERAEAIDRITAVFIRLRYGRTATGEDLQQLKMLVGLFRA</sequence>
<dbReference type="AlphaFoldDB" id="A0A2S6GEJ0"/>
<feature type="transmembrane region" description="Helical" evidence="1">
    <location>
        <begin position="129"/>
        <end position="148"/>
    </location>
</feature>
<dbReference type="PANTHER" id="PTHR42736:SF1">
    <property type="entry name" value="PROTEIN-GLUTAMINE GAMMA-GLUTAMYLTRANSFERASE"/>
    <property type="match status" value="1"/>
</dbReference>
<comment type="caution">
    <text evidence="3">The sequence shown here is derived from an EMBL/GenBank/DDBJ whole genome shotgun (WGS) entry which is preliminary data.</text>
</comment>
<dbReference type="Pfam" id="PF11992">
    <property type="entry name" value="TgpA_N"/>
    <property type="match status" value="1"/>
</dbReference>
<name>A0A2S6GEJ0_9GAMM</name>
<dbReference type="EMBL" id="PTIY01000032">
    <property type="protein sequence ID" value="PPK63657.1"/>
    <property type="molecule type" value="Genomic_DNA"/>
</dbReference>
<feature type="transmembrane region" description="Helical" evidence="1">
    <location>
        <begin position="54"/>
        <end position="73"/>
    </location>
</feature>
<dbReference type="Pfam" id="PF01841">
    <property type="entry name" value="Transglut_core"/>
    <property type="match status" value="1"/>
</dbReference>
<protein>
    <submittedName>
        <fullName evidence="3">Uncharacterized protein DUF4129</fullName>
    </submittedName>
</protein>
<feature type="transmembrane region" description="Helical" evidence="1">
    <location>
        <begin position="543"/>
        <end position="564"/>
    </location>
</feature>
<proteinExistence type="predicted"/>
<dbReference type="Gene3D" id="3.10.620.30">
    <property type="match status" value="1"/>
</dbReference>
<keyword evidence="1" id="KW-1133">Transmembrane helix</keyword>
<accession>A0A2S6GEJ0</accession>
<gene>
    <name evidence="3" type="ORF">B0F88_1324</name>
</gene>
<reference evidence="3 4" key="1">
    <citation type="submission" date="2018-02" db="EMBL/GenBank/DDBJ databases">
        <title>Subsurface microbial communities from deep shales in Ohio and West Virginia, USA.</title>
        <authorList>
            <person name="Wrighton K."/>
        </authorList>
    </citation>
    <scope>NUCLEOTIDE SEQUENCE [LARGE SCALE GENOMIC DNA]</scope>
    <source>
        <strain evidence="3 4">OWC-G53F</strain>
    </source>
</reference>
<dbReference type="SUPFAM" id="SSF54001">
    <property type="entry name" value="Cysteine proteinases"/>
    <property type="match status" value="1"/>
</dbReference>
<dbReference type="InterPro" id="IPR002931">
    <property type="entry name" value="Transglutaminase-like"/>
</dbReference>
<dbReference type="InterPro" id="IPR052901">
    <property type="entry name" value="Bact_TGase-like"/>
</dbReference>
<keyword evidence="1" id="KW-0812">Transmembrane</keyword>
<dbReference type="SMART" id="SM00460">
    <property type="entry name" value="TGc"/>
    <property type="match status" value="1"/>
</dbReference>
<evidence type="ECO:0000256" key="1">
    <source>
        <dbReference type="SAM" id="Phobius"/>
    </source>
</evidence>
<dbReference type="InterPro" id="IPR021878">
    <property type="entry name" value="TgpA_N"/>
</dbReference>
<feature type="domain" description="Transglutaminase-like" evidence="2">
    <location>
        <begin position="395"/>
        <end position="466"/>
    </location>
</feature>
<dbReference type="InterPro" id="IPR038765">
    <property type="entry name" value="Papain-like_cys_pep_sf"/>
</dbReference>
<evidence type="ECO:0000313" key="3">
    <source>
        <dbReference type="EMBL" id="PPK63657.1"/>
    </source>
</evidence>